<evidence type="ECO:0000313" key="2">
    <source>
        <dbReference type="EMBL" id="MFD1863359.1"/>
    </source>
</evidence>
<keyword evidence="1" id="KW-0812">Transmembrane</keyword>
<reference evidence="3" key="1">
    <citation type="journal article" date="2019" name="Int. J. Syst. Evol. Microbiol.">
        <title>The Global Catalogue of Microorganisms (GCM) 10K type strain sequencing project: providing services to taxonomists for standard genome sequencing and annotation.</title>
        <authorList>
            <consortium name="The Broad Institute Genomics Platform"/>
            <consortium name="The Broad Institute Genome Sequencing Center for Infectious Disease"/>
            <person name="Wu L."/>
            <person name="Ma J."/>
        </authorList>
    </citation>
    <scope>NUCLEOTIDE SEQUENCE [LARGE SCALE GENOMIC DNA]</scope>
    <source>
        <strain evidence="3">CGMCC 1.15475</strain>
    </source>
</reference>
<dbReference type="EMBL" id="JBHUFW010000007">
    <property type="protein sequence ID" value="MFD1863359.1"/>
    <property type="molecule type" value="Genomic_DNA"/>
</dbReference>
<feature type="transmembrane region" description="Helical" evidence="1">
    <location>
        <begin position="192"/>
        <end position="216"/>
    </location>
</feature>
<proteinExistence type="predicted"/>
<evidence type="ECO:0000256" key="1">
    <source>
        <dbReference type="SAM" id="Phobius"/>
    </source>
</evidence>
<feature type="transmembrane region" description="Helical" evidence="1">
    <location>
        <begin position="236"/>
        <end position="260"/>
    </location>
</feature>
<organism evidence="2 3">
    <name type="scientific">Planococcus chinensis</name>
    <dbReference type="NCBI Taxonomy" id="272917"/>
    <lineage>
        <taxon>Bacteria</taxon>
        <taxon>Bacillati</taxon>
        <taxon>Bacillota</taxon>
        <taxon>Bacilli</taxon>
        <taxon>Bacillales</taxon>
        <taxon>Caryophanaceae</taxon>
        <taxon>Planococcus</taxon>
    </lineage>
</organism>
<accession>A0ABW4QJ19</accession>
<feature type="transmembrane region" description="Helical" evidence="1">
    <location>
        <begin position="6"/>
        <end position="26"/>
    </location>
</feature>
<protein>
    <submittedName>
        <fullName evidence="2">Uncharacterized protein</fullName>
    </submittedName>
</protein>
<gene>
    <name evidence="2" type="ORF">ACFSDB_10575</name>
</gene>
<evidence type="ECO:0000313" key="3">
    <source>
        <dbReference type="Proteomes" id="UP001597273"/>
    </source>
</evidence>
<dbReference type="Proteomes" id="UP001597273">
    <property type="component" value="Unassembled WGS sequence"/>
</dbReference>
<keyword evidence="1" id="KW-0472">Membrane</keyword>
<keyword evidence="3" id="KW-1185">Reference proteome</keyword>
<dbReference type="RefSeq" id="WP_204893049.1">
    <property type="nucleotide sequence ID" value="NZ_JBHUFW010000007.1"/>
</dbReference>
<name>A0ABW4QJ19_9BACL</name>
<sequence length="294" mass="33686">MSEFWISITSLVLGIVATIIVSHYYYRRTFKKTSLTPYIQFYSLSLKGIDSKVRKELKIKYNEQSIENLFEIQFLIANTGNNTIKNIIEPLSLTMPNNCNLLDAHIIHISPTGRKVDLKITPDRSSIVYDFSLLNSGDFFIVKLLIDGNPSHKDFNFSIEAEELSPILETSYLPGGAIGHINEKKSFEKVPFFFGLGFIGTGLVLFNLIRMSWYTIPSFTKFSIFDYIFEIGIDGFSILISSIPAFICMFLGIVMIIGSFSDFVFPKKKEKFIVPDDKELLKRRLYSPFDYLDF</sequence>
<comment type="caution">
    <text evidence="2">The sequence shown here is derived from an EMBL/GenBank/DDBJ whole genome shotgun (WGS) entry which is preliminary data.</text>
</comment>
<keyword evidence="1" id="KW-1133">Transmembrane helix</keyword>